<evidence type="ECO:0008006" key="5">
    <source>
        <dbReference type="Google" id="ProtNLM"/>
    </source>
</evidence>
<feature type="coiled-coil region" evidence="1">
    <location>
        <begin position="288"/>
        <end position="350"/>
    </location>
</feature>
<dbReference type="InterPro" id="IPR021435">
    <property type="entry name" value="DUF3084"/>
</dbReference>
<evidence type="ECO:0000313" key="4">
    <source>
        <dbReference type="Proteomes" id="UP000185860"/>
    </source>
</evidence>
<dbReference type="OrthoDB" id="9812848at2"/>
<evidence type="ECO:0000313" key="3">
    <source>
        <dbReference type="EMBL" id="OKH36338.1"/>
    </source>
</evidence>
<evidence type="ECO:0000256" key="2">
    <source>
        <dbReference type="SAM" id="Phobius"/>
    </source>
</evidence>
<feature type="transmembrane region" description="Helical" evidence="2">
    <location>
        <begin position="43"/>
        <end position="67"/>
    </location>
</feature>
<keyword evidence="2" id="KW-0812">Transmembrane</keyword>
<keyword evidence="1" id="KW-0175">Coiled coil</keyword>
<organism evidence="3 4">
    <name type="scientific">[Phormidium ambiguum] IAM M-71</name>
    <dbReference type="NCBI Taxonomy" id="454136"/>
    <lineage>
        <taxon>Bacteria</taxon>
        <taxon>Bacillati</taxon>
        <taxon>Cyanobacteriota</taxon>
        <taxon>Cyanophyceae</taxon>
        <taxon>Oscillatoriophycideae</taxon>
        <taxon>Aerosakkonematales</taxon>
        <taxon>Aerosakkonemataceae</taxon>
        <taxon>Floridanema</taxon>
    </lineage>
</organism>
<dbReference type="RefSeq" id="WP_073594693.1">
    <property type="nucleotide sequence ID" value="NZ_MRCE01000016.1"/>
</dbReference>
<dbReference type="STRING" id="454136.NIES2119_16950"/>
<reference evidence="3 4" key="1">
    <citation type="submission" date="2016-11" db="EMBL/GenBank/DDBJ databases">
        <title>Draft Genome Sequences of Nine Cyanobacterial Strains from Diverse Habitats.</title>
        <authorList>
            <person name="Zhu T."/>
            <person name="Hou S."/>
            <person name="Lu X."/>
            <person name="Hess W.R."/>
        </authorList>
    </citation>
    <scope>NUCLEOTIDE SEQUENCE [LARGE SCALE GENOMIC DNA]</scope>
    <source>
        <strain evidence="3 4">IAM M-71</strain>
    </source>
</reference>
<sequence length="563" mass="62778">MTTGLILIAAVLVLGGVIASVGDRIGTKVGKARLSLFNLRPKNTAVLITLLTGSLISGSTLAILFAASDQLRTGVFKLESIQRNLKNARQEVEKTKGEKLLVEAEKIQVEQQKSQVENELAQAKAEQAAAQKRLDDTNKALQIALAKLSEAVAKQAGTQAQLNQTQAKLSETQGQLSQTQEQLKVVSQQTENLRGEIAKLQSERKDLIAQREQVQQQISQLKAQLDQRDEKIAARDRSIRLQDQQIALRDTAISERDKRIRAQDQRIYQREREIGIRAQKMQIQDQVIAQQESRLKVLESKLNQSERLIAERENLITEKEKQLSQRGKELDLLQQEVATLEQYYQDYQELRQGNVRLLRGQVLASGVFRIVNPTAARSVVDQLLSQANRSAIERTKPGENNFKEQVIVIRETEVEQLIGKINDGNDYVVRIISAGNYVMGEAPVQVFADVAPNRVIFQAGEVLAATSADPAKMTEEQLRQRIELLIAASQYRARRAGIVANTMQIGDDRIETLTRFLEQLKQSKQPVDVQVVASDITYTAGPVKMDLVAIQGGQVIFRTSPTG</sequence>
<comment type="caution">
    <text evidence="3">The sequence shown here is derived from an EMBL/GenBank/DDBJ whole genome shotgun (WGS) entry which is preliminary data.</text>
</comment>
<gene>
    <name evidence="3" type="ORF">NIES2119_16950</name>
</gene>
<proteinExistence type="predicted"/>
<accession>A0A1U7IH07</accession>
<dbReference type="Proteomes" id="UP000185860">
    <property type="component" value="Unassembled WGS sequence"/>
</dbReference>
<evidence type="ECO:0000256" key="1">
    <source>
        <dbReference type="SAM" id="Coils"/>
    </source>
</evidence>
<feature type="coiled-coil region" evidence="1">
    <location>
        <begin position="78"/>
        <end position="231"/>
    </location>
</feature>
<dbReference type="PANTHER" id="PTHR18937">
    <property type="entry name" value="STRUCTURAL MAINTENANCE OF CHROMOSOMES SMC FAMILY MEMBER"/>
    <property type="match status" value="1"/>
</dbReference>
<name>A0A1U7IH07_9CYAN</name>
<dbReference type="AlphaFoldDB" id="A0A1U7IH07"/>
<protein>
    <recommendedName>
        <fullName evidence="5">DUF3084 domain-containing protein</fullName>
    </recommendedName>
</protein>
<dbReference type="Pfam" id="PF11283">
    <property type="entry name" value="DUF3084"/>
    <property type="match status" value="1"/>
</dbReference>
<keyword evidence="2" id="KW-0472">Membrane</keyword>
<dbReference type="EMBL" id="MRCE01000016">
    <property type="protein sequence ID" value="OKH36338.1"/>
    <property type="molecule type" value="Genomic_DNA"/>
</dbReference>
<keyword evidence="2" id="KW-1133">Transmembrane helix</keyword>